<evidence type="ECO:0000256" key="1">
    <source>
        <dbReference type="ARBA" id="ARBA00009748"/>
    </source>
</evidence>
<feature type="domain" description="Bifunctional inhibitor/plant lipid transfer protein/seed storage helical" evidence="7">
    <location>
        <begin position="34"/>
        <end position="113"/>
    </location>
</feature>
<name>A0AAP0JVS9_9MAGN</name>
<evidence type="ECO:0000256" key="4">
    <source>
        <dbReference type="ARBA" id="ARBA00023180"/>
    </source>
</evidence>
<dbReference type="InterPro" id="IPR016140">
    <property type="entry name" value="Bifunc_inhib/LTP/seed_store"/>
</dbReference>
<feature type="region of interest" description="Disordered" evidence="5">
    <location>
        <begin position="121"/>
        <end position="175"/>
    </location>
</feature>
<organism evidence="8 9">
    <name type="scientific">Stephania cephalantha</name>
    <dbReference type="NCBI Taxonomy" id="152367"/>
    <lineage>
        <taxon>Eukaryota</taxon>
        <taxon>Viridiplantae</taxon>
        <taxon>Streptophyta</taxon>
        <taxon>Embryophyta</taxon>
        <taxon>Tracheophyta</taxon>
        <taxon>Spermatophyta</taxon>
        <taxon>Magnoliopsida</taxon>
        <taxon>Ranunculales</taxon>
        <taxon>Menispermaceae</taxon>
        <taxon>Menispermoideae</taxon>
        <taxon>Cissampelideae</taxon>
        <taxon>Stephania</taxon>
    </lineage>
</organism>
<evidence type="ECO:0000313" key="9">
    <source>
        <dbReference type="Proteomes" id="UP001419268"/>
    </source>
</evidence>
<dbReference type="AlphaFoldDB" id="A0AAP0JVS9"/>
<feature type="compositionally biased region" description="Low complexity" evidence="5">
    <location>
        <begin position="121"/>
        <end position="131"/>
    </location>
</feature>
<sequence>MEGMKEVITANVTAFVLAIVVMSVGVHGQVSVPCTTSMISSFSPCLNYITQVSSNGSSPTTDCCNSLQQLTTASADCACLIVTGSIPFRIPINRTLALSLPRACNNSQVNVQCKASISPSPAPSPIGSFAPAPSPTISTPGDLRPPSPSPAQNDSPRLGLAPESPPVTPTAPTAVPGIRPVLTPNSAAKLSHVPLLFILGLVCFNFY</sequence>
<proteinExistence type="inferred from homology"/>
<accession>A0AAP0JVS9</accession>
<evidence type="ECO:0000259" key="7">
    <source>
        <dbReference type="SMART" id="SM00499"/>
    </source>
</evidence>
<dbReference type="PANTHER" id="PTHR33044">
    <property type="entry name" value="BIFUNCTIONAL INHIBITOR/LIPID-TRANSFER PROTEIN/SEED STORAGE 2S ALBUMIN SUPERFAMILY PROTEIN-RELATED"/>
    <property type="match status" value="1"/>
</dbReference>
<evidence type="ECO:0000256" key="2">
    <source>
        <dbReference type="ARBA" id="ARBA00022729"/>
    </source>
</evidence>
<feature type="signal peptide" evidence="6">
    <location>
        <begin position="1"/>
        <end position="28"/>
    </location>
</feature>
<comment type="caution">
    <text evidence="8">The sequence shown here is derived from an EMBL/GenBank/DDBJ whole genome shotgun (WGS) entry which is preliminary data.</text>
</comment>
<keyword evidence="2 6" id="KW-0732">Signal</keyword>
<dbReference type="Pfam" id="PF14368">
    <property type="entry name" value="LTP_2"/>
    <property type="match status" value="1"/>
</dbReference>
<dbReference type="SUPFAM" id="SSF47699">
    <property type="entry name" value="Bifunctional inhibitor/lipid-transfer protein/seed storage 2S albumin"/>
    <property type="match status" value="1"/>
</dbReference>
<protein>
    <recommendedName>
        <fullName evidence="7">Bifunctional inhibitor/plant lipid transfer protein/seed storage helical domain-containing protein</fullName>
    </recommendedName>
</protein>
<dbReference type="Gene3D" id="1.10.110.10">
    <property type="entry name" value="Plant lipid-transfer and hydrophobic proteins"/>
    <property type="match status" value="1"/>
</dbReference>
<gene>
    <name evidence="8" type="ORF">Scep_009601</name>
</gene>
<feature type="chain" id="PRO_5042976112" description="Bifunctional inhibitor/plant lipid transfer protein/seed storage helical domain-containing protein" evidence="6">
    <location>
        <begin position="29"/>
        <end position="207"/>
    </location>
</feature>
<evidence type="ECO:0000256" key="5">
    <source>
        <dbReference type="SAM" id="MobiDB-lite"/>
    </source>
</evidence>
<dbReference type="EMBL" id="JBBNAG010000004">
    <property type="protein sequence ID" value="KAK9139920.1"/>
    <property type="molecule type" value="Genomic_DNA"/>
</dbReference>
<reference evidence="8 9" key="1">
    <citation type="submission" date="2024-01" db="EMBL/GenBank/DDBJ databases">
        <title>Genome assemblies of Stephania.</title>
        <authorList>
            <person name="Yang L."/>
        </authorList>
    </citation>
    <scope>NUCLEOTIDE SEQUENCE [LARGE SCALE GENOMIC DNA]</scope>
    <source>
        <strain evidence="8">JXDWG</strain>
        <tissue evidence="8">Leaf</tissue>
    </source>
</reference>
<evidence type="ECO:0000313" key="8">
    <source>
        <dbReference type="EMBL" id="KAK9139920.1"/>
    </source>
</evidence>
<dbReference type="Proteomes" id="UP001419268">
    <property type="component" value="Unassembled WGS sequence"/>
</dbReference>
<dbReference type="SMART" id="SM00499">
    <property type="entry name" value="AAI"/>
    <property type="match status" value="1"/>
</dbReference>
<comment type="similarity">
    <text evidence="1">Belongs to the plant LTP family.</text>
</comment>
<dbReference type="InterPro" id="IPR036312">
    <property type="entry name" value="Bifun_inhib/LTP/seed_sf"/>
</dbReference>
<keyword evidence="4" id="KW-0325">Glycoprotein</keyword>
<keyword evidence="9" id="KW-1185">Reference proteome</keyword>
<evidence type="ECO:0000256" key="3">
    <source>
        <dbReference type="ARBA" id="ARBA00023157"/>
    </source>
</evidence>
<keyword evidence="3" id="KW-1015">Disulfide bond</keyword>
<dbReference type="CDD" id="cd00010">
    <property type="entry name" value="AAI_LTSS"/>
    <property type="match status" value="1"/>
</dbReference>
<evidence type="ECO:0000256" key="6">
    <source>
        <dbReference type="SAM" id="SignalP"/>
    </source>
</evidence>
<dbReference type="InterPro" id="IPR043325">
    <property type="entry name" value="LTSS"/>
</dbReference>